<evidence type="ECO:0000256" key="3">
    <source>
        <dbReference type="SAM" id="MobiDB-lite"/>
    </source>
</evidence>
<comment type="function">
    <text evidence="2">Mediates coordination of peptidoglycan synthesis and outer membrane constriction during cell division.</text>
</comment>
<evidence type="ECO:0000313" key="6">
    <source>
        <dbReference type="EMBL" id="MCC4308667.1"/>
    </source>
</evidence>
<dbReference type="AlphaFoldDB" id="A0A9Q3UKI4"/>
<feature type="domain" description="YbgF trimerisation" evidence="5">
    <location>
        <begin position="56"/>
        <end position="113"/>
    </location>
</feature>
<feature type="chain" id="PRO_5040555965" description="Cell division coordinator CpoB" evidence="2">
    <location>
        <begin position="26"/>
        <end position="262"/>
    </location>
</feature>
<comment type="subcellular location">
    <subcellularLocation>
        <location evidence="2">Periplasm</location>
    </subcellularLocation>
</comment>
<dbReference type="Gene3D" id="1.20.5.110">
    <property type="match status" value="1"/>
</dbReference>
<feature type="coiled-coil region" evidence="2">
    <location>
        <begin position="58"/>
        <end position="95"/>
    </location>
</feature>
<dbReference type="HAMAP" id="MF_02066">
    <property type="entry name" value="CpoB"/>
    <property type="match status" value="1"/>
</dbReference>
<dbReference type="SUPFAM" id="SSF48452">
    <property type="entry name" value="TPR-like"/>
    <property type="match status" value="1"/>
</dbReference>
<feature type="signal peptide" evidence="2">
    <location>
        <begin position="1"/>
        <end position="25"/>
    </location>
</feature>
<reference evidence="6" key="1">
    <citation type="submission" date="2021-10" db="EMBL/GenBank/DDBJ databases">
        <title>The diversity and Nitrogen Metabolism of Culturable Nitrate-Utilizing Bacteria Within the Oxygen Minimum Zone of the Changjiang (Yangtze River)Estuary.</title>
        <authorList>
            <person name="Zhang D."/>
            <person name="Zheng J."/>
            <person name="Liu S."/>
            <person name="He W."/>
        </authorList>
    </citation>
    <scope>NUCLEOTIDE SEQUENCE</scope>
    <source>
        <strain evidence="6">FXH-223</strain>
    </source>
</reference>
<dbReference type="EMBL" id="JAJGNA010000008">
    <property type="protein sequence ID" value="MCC4308667.1"/>
    <property type="molecule type" value="Genomic_DNA"/>
</dbReference>
<feature type="region of interest" description="Disordered" evidence="3">
    <location>
        <begin position="108"/>
        <end position="137"/>
    </location>
</feature>
<accession>A0A9Q3UKI4</accession>
<dbReference type="Gene3D" id="1.25.40.10">
    <property type="entry name" value="Tetratricopeptide repeat domain"/>
    <property type="match status" value="1"/>
</dbReference>
<proteinExistence type="inferred from homology"/>
<keyword evidence="2" id="KW-0131">Cell cycle</keyword>
<dbReference type="NCBIfam" id="TIGR02795">
    <property type="entry name" value="tol_pal_ybgF"/>
    <property type="match status" value="1"/>
</dbReference>
<keyword evidence="7" id="KW-1185">Reference proteome</keyword>
<gene>
    <name evidence="6" type="primary">ybgF</name>
    <name evidence="2" type="synonym">cpoB</name>
    <name evidence="6" type="ORF">LL252_08790</name>
</gene>
<name>A0A9Q3UKI4_9GAMM</name>
<dbReference type="RefSeq" id="WP_228233783.1">
    <property type="nucleotide sequence ID" value="NZ_ARXL01000034.1"/>
</dbReference>
<dbReference type="InterPro" id="IPR011990">
    <property type="entry name" value="TPR-like_helical_dom_sf"/>
</dbReference>
<dbReference type="InterPro" id="IPR032519">
    <property type="entry name" value="YbgF_tri"/>
</dbReference>
<dbReference type="InterPro" id="IPR014162">
    <property type="entry name" value="CpoB_C"/>
</dbReference>
<comment type="caution">
    <text evidence="6">The sequence shown here is derived from an EMBL/GenBank/DDBJ whole genome shotgun (WGS) entry which is preliminary data.</text>
</comment>
<evidence type="ECO:0000256" key="2">
    <source>
        <dbReference type="HAMAP-Rule" id="MF_02066"/>
    </source>
</evidence>
<dbReference type="GO" id="GO:0070206">
    <property type="term" value="P:protein trimerization"/>
    <property type="evidence" value="ECO:0007669"/>
    <property type="project" value="InterPro"/>
</dbReference>
<dbReference type="Pfam" id="PF13525">
    <property type="entry name" value="YfiO"/>
    <property type="match status" value="1"/>
</dbReference>
<dbReference type="Pfam" id="PF16331">
    <property type="entry name" value="TolA_bind_tri"/>
    <property type="match status" value="1"/>
</dbReference>
<keyword evidence="2" id="KW-0574">Periplasm</keyword>
<evidence type="ECO:0000256" key="1">
    <source>
        <dbReference type="ARBA" id="ARBA00022729"/>
    </source>
</evidence>
<evidence type="ECO:0000313" key="7">
    <source>
        <dbReference type="Proteomes" id="UP001108027"/>
    </source>
</evidence>
<dbReference type="InterPro" id="IPR039565">
    <property type="entry name" value="BamD-like"/>
</dbReference>
<comment type="similarity">
    <text evidence="2">Belongs to the CpoB family.</text>
</comment>
<evidence type="ECO:0000259" key="4">
    <source>
        <dbReference type="Pfam" id="PF13525"/>
    </source>
</evidence>
<feature type="domain" description="Outer membrane lipoprotein BamD-like" evidence="4">
    <location>
        <begin position="137"/>
        <end position="260"/>
    </location>
</feature>
<dbReference type="Proteomes" id="UP001108027">
    <property type="component" value="Unassembled WGS sequence"/>
</dbReference>
<dbReference type="InterPro" id="IPR034706">
    <property type="entry name" value="CpoB"/>
</dbReference>
<sequence precursor="true">MSFKQVFKHATLAFLLAGPAVCAQAQSTGPLVVEERGSSGDRGSANPATAGQGGDEGLYVLMQQIEQYQQQIQNLQGQVEELRHELDRLKAAERERYLDLDTRINALVDQTKNAPQTDAEAGDDGGKNSAPADPEADRAAYTAARGKLLERDFDAAATAFENYLKDFPQGQFRAHAHFWLGEVYSNQKTPQLDKARQQFQTVVDEYPNHSRAPTSLYKLASLQARAGNTSEAKVTLHKLIKQFPDASEAEMAQAMLKQLNGG</sequence>
<evidence type="ECO:0000259" key="5">
    <source>
        <dbReference type="Pfam" id="PF16331"/>
    </source>
</evidence>
<feature type="region of interest" description="Disordered" evidence="3">
    <location>
        <begin position="32"/>
        <end position="54"/>
    </location>
</feature>
<keyword evidence="2" id="KW-0175">Coiled coil</keyword>
<keyword evidence="1 2" id="KW-0732">Signal</keyword>
<keyword evidence="2" id="KW-0132">Cell division</keyword>
<dbReference type="GO" id="GO:0030288">
    <property type="term" value="C:outer membrane-bounded periplasmic space"/>
    <property type="evidence" value="ECO:0007669"/>
    <property type="project" value="UniProtKB-UniRule"/>
</dbReference>
<organism evidence="6 7">
    <name type="scientific">Alloalcanivorax marinus</name>
    <dbReference type="NCBI Taxonomy" id="1177169"/>
    <lineage>
        <taxon>Bacteria</taxon>
        <taxon>Pseudomonadati</taxon>
        <taxon>Pseudomonadota</taxon>
        <taxon>Gammaproteobacteria</taxon>
        <taxon>Oceanospirillales</taxon>
        <taxon>Alcanivoracaceae</taxon>
        <taxon>Alloalcanivorax</taxon>
    </lineage>
</organism>
<protein>
    <recommendedName>
        <fullName evidence="2">Cell division coordinator CpoB</fullName>
    </recommendedName>
</protein>
<dbReference type="GO" id="GO:0043093">
    <property type="term" value="P:FtsZ-dependent cytokinesis"/>
    <property type="evidence" value="ECO:0007669"/>
    <property type="project" value="UniProtKB-UniRule"/>
</dbReference>